<dbReference type="Gene3D" id="2.40.128.270">
    <property type="match status" value="1"/>
</dbReference>
<reference evidence="2 3" key="1">
    <citation type="submission" date="2019-12" db="EMBL/GenBank/DDBJ databases">
        <authorList>
            <person name="Huq M.A."/>
        </authorList>
    </citation>
    <scope>NUCLEOTIDE SEQUENCE [LARGE SCALE GENOMIC DNA]</scope>
    <source>
        <strain evidence="2 3">MAH-18</strain>
    </source>
</reference>
<feature type="domain" description="DUF306" evidence="1">
    <location>
        <begin position="33"/>
        <end position="133"/>
    </location>
</feature>
<dbReference type="InterPro" id="IPR038670">
    <property type="entry name" value="HslJ-like_sf"/>
</dbReference>
<dbReference type="PANTHER" id="PTHR35535">
    <property type="entry name" value="HEAT SHOCK PROTEIN HSLJ"/>
    <property type="match status" value="1"/>
</dbReference>
<dbReference type="RefSeq" id="WP_157346243.1">
    <property type="nucleotide sequence ID" value="NZ_WSEK01000005.1"/>
</dbReference>
<dbReference type="InterPro" id="IPR005184">
    <property type="entry name" value="DUF306_Meta_HslJ"/>
</dbReference>
<protein>
    <submittedName>
        <fullName evidence="2">META domain-containing protein</fullName>
    </submittedName>
</protein>
<sequence length="140" mass="14755">MITRIHCFAVAVGLAGVLLTGCGGDSDNETTAADLNGSTFTSTEVDGHDLVEGSKITLTFDDDKLSAEAGCNTMSAPYVIEDDLMSWDGEVAATMMACSDELTAQDAWLTDLLKTGVDVELDGDTLTLTHEDETIELAKS</sequence>
<dbReference type="PROSITE" id="PS51257">
    <property type="entry name" value="PROKAR_LIPOPROTEIN"/>
    <property type="match status" value="1"/>
</dbReference>
<keyword evidence="3" id="KW-1185">Reference proteome</keyword>
<gene>
    <name evidence="2" type="ORF">GON03_19560</name>
</gene>
<accession>A0A6L6XXH5</accession>
<dbReference type="Pfam" id="PF03724">
    <property type="entry name" value="META"/>
    <property type="match status" value="1"/>
</dbReference>
<evidence type="ECO:0000313" key="3">
    <source>
        <dbReference type="Proteomes" id="UP000473525"/>
    </source>
</evidence>
<dbReference type="InterPro" id="IPR053147">
    <property type="entry name" value="Hsp_HslJ-like"/>
</dbReference>
<dbReference type="PANTHER" id="PTHR35535:SF1">
    <property type="entry name" value="HEAT SHOCK PROTEIN HSLJ"/>
    <property type="match status" value="1"/>
</dbReference>
<dbReference type="AlphaFoldDB" id="A0A6L6XXH5"/>
<comment type="caution">
    <text evidence="2">The sequence shown here is derived from an EMBL/GenBank/DDBJ whole genome shotgun (WGS) entry which is preliminary data.</text>
</comment>
<dbReference type="EMBL" id="WSEK01000005">
    <property type="protein sequence ID" value="MVQ51383.1"/>
    <property type="molecule type" value="Genomic_DNA"/>
</dbReference>
<dbReference type="Proteomes" id="UP000473525">
    <property type="component" value="Unassembled WGS sequence"/>
</dbReference>
<evidence type="ECO:0000259" key="1">
    <source>
        <dbReference type="Pfam" id="PF03724"/>
    </source>
</evidence>
<proteinExistence type="predicted"/>
<organism evidence="2 3">
    <name type="scientific">Nocardioides agri</name>
    <dbReference type="NCBI Taxonomy" id="2682843"/>
    <lineage>
        <taxon>Bacteria</taxon>
        <taxon>Bacillati</taxon>
        <taxon>Actinomycetota</taxon>
        <taxon>Actinomycetes</taxon>
        <taxon>Propionibacteriales</taxon>
        <taxon>Nocardioidaceae</taxon>
        <taxon>Nocardioides</taxon>
    </lineage>
</organism>
<name>A0A6L6XXH5_9ACTN</name>
<evidence type="ECO:0000313" key="2">
    <source>
        <dbReference type="EMBL" id="MVQ51383.1"/>
    </source>
</evidence>